<comment type="caution">
    <text evidence="2">The sequence shown here is derived from an EMBL/GenBank/DDBJ whole genome shotgun (WGS) entry which is preliminary data.</text>
</comment>
<gene>
    <name evidence="2" type="ORF">Pla123a_16040</name>
</gene>
<protein>
    <submittedName>
        <fullName evidence="2">Uncharacterized protein</fullName>
    </submittedName>
</protein>
<reference evidence="2 3" key="1">
    <citation type="submission" date="2019-02" db="EMBL/GenBank/DDBJ databases">
        <title>Deep-cultivation of Planctomycetes and their phenomic and genomic characterization uncovers novel biology.</title>
        <authorList>
            <person name="Wiegand S."/>
            <person name="Jogler M."/>
            <person name="Boedeker C."/>
            <person name="Pinto D."/>
            <person name="Vollmers J."/>
            <person name="Rivas-Marin E."/>
            <person name="Kohn T."/>
            <person name="Peeters S.H."/>
            <person name="Heuer A."/>
            <person name="Rast P."/>
            <person name="Oberbeckmann S."/>
            <person name="Bunk B."/>
            <person name="Jeske O."/>
            <person name="Meyerdierks A."/>
            <person name="Storesund J.E."/>
            <person name="Kallscheuer N."/>
            <person name="Luecker S."/>
            <person name="Lage O.M."/>
            <person name="Pohl T."/>
            <person name="Merkel B.J."/>
            <person name="Hornburger P."/>
            <person name="Mueller R.-W."/>
            <person name="Bruemmer F."/>
            <person name="Labrenz M."/>
            <person name="Spormann A.M."/>
            <person name="Op Den Camp H."/>
            <person name="Overmann J."/>
            <person name="Amann R."/>
            <person name="Jetten M.S.M."/>
            <person name="Mascher T."/>
            <person name="Medema M.H."/>
            <person name="Devos D.P."/>
            <person name="Kaster A.-K."/>
            <person name="Ovreas L."/>
            <person name="Rohde M."/>
            <person name="Galperin M.Y."/>
            <person name="Jogler C."/>
        </authorList>
    </citation>
    <scope>NUCLEOTIDE SEQUENCE [LARGE SCALE GENOMIC DNA]</scope>
    <source>
        <strain evidence="2 3">Pla123a</strain>
    </source>
</reference>
<accession>A0A5C5YSC8</accession>
<dbReference type="EMBL" id="SJPO01000003">
    <property type="protein sequence ID" value="TWT77808.1"/>
    <property type="molecule type" value="Genomic_DNA"/>
</dbReference>
<proteinExistence type="predicted"/>
<dbReference type="AlphaFoldDB" id="A0A5C5YSC8"/>
<feature type="compositionally biased region" description="Acidic residues" evidence="1">
    <location>
        <begin position="52"/>
        <end position="72"/>
    </location>
</feature>
<keyword evidence="3" id="KW-1185">Reference proteome</keyword>
<dbReference type="OrthoDB" id="265526at2"/>
<evidence type="ECO:0000256" key="1">
    <source>
        <dbReference type="SAM" id="MobiDB-lite"/>
    </source>
</evidence>
<organism evidence="2 3">
    <name type="scientific">Posidoniimonas polymericola</name>
    <dbReference type="NCBI Taxonomy" id="2528002"/>
    <lineage>
        <taxon>Bacteria</taxon>
        <taxon>Pseudomonadati</taxon>
        <taxon>Planctomycetota</taxon>
        <taxon>Planctomycetia</taxon>
        <taxon>Pirellulales</taxon>
        <taxon>Lacipirellulaceae</taxon>
        <taxon>Posidoniimonas</taxon>
    </lineage>
</organism>
<evidence type="ECO:0000313" key="2">
    <source>
        <dbReference type="EMBL" id="TWT77808.1"/>
    </source>
</evidence>
<feature type="region of interest" description="Disordered" evidence="1">
    <location>
        <begin position="1"/>
        <end position="72"/>
    </location>
</feature>
<name>A0A5C5YSC8_9BACT</name>
<dbReference type="Proteomes" id="UP000318478">
    <property type="component" value="Unassembled WGS sequence"/>
</dbReference>
<sequence>MPSDYDDDDDFYEDEEGFGEEDGFSEVNFDDDDESPDYGDEWSDKALGLVGGDDDQDDDKESEEEAPDDDAELAGGAADLLAKLLGGAVGGGEDPLATAAAPDDELAWRETYYVLFQRHERPTLTQVEAAIGSTGSRLEMENLNANDDGLFQSVLVQAPEDNAALEVSYEEGDAVMEQSAALAKTLQKQVDSQVLAQLLRADARLDVMHFERMDEAATFSMDEPDDIALEALNPATLLGVVEALASLTGGLAIDPAAGEVLL</sequence>
<dbReference type="RefSeq" id="WP_146585647.1">
    <property type="nucleotide sequence ID" value="NZ_SJPO01000003.1"/>
</dbReference>
<feature type="compositionally biased region" description="Acidic residues" evidence="1">
    <location>
        <begin position="1"/>
        <end position="41"/>
    </location>
</feature>
<evidence type="ECO:0000313" key="3">
    <source>
        <dbReference type="Proteomes" id="UP000318478"/>
    </source>
</evidence>